<dbReference type="GO" id="GO:0006888">
    <property type="term" value="P:endoplasmic reticulum to Golgi vesicle-mediated transport"/>
    <property type="evidence" value="ECO:0007669"/>
    <property type="project" value="TreeGrafter"/>
</dbReference>
<dbReference type="Proteomes" id="UP000324022">
    <property type="component" value="Unassembled WGS sequence"/>
</dbReference>
<keyword evidence="2" id="KW-0333">Golgi apparatus</keyword>
<feature type="region of interest" description="Disordered" evidence="5">
    <location>
        <begin position="413"/>
        <end position="432"/>
    </location>
</feature>
<keyword evidence="3 4" id="KW-0175">Coiled coil</keyword>
<dbReference type="GO" id="GO:0006886">
    <property type="term" value="P:intracellular protein transport"/>
    <property type="evidence" value="ECO:0007669"/>
    <property type="project" value="InterPro"/>
</dbReference>
<dbReference type="InterPro" id="IPR024095">
    <property type="entry name" value="Vesicle_P115"/>
</dbReference>
<evidence type="ECO:0000256" key="5">
    <source>
        <dbReference type="SAM" id="MobiDB-lite"/>
    </source>
</evidence>
<dbReference type="Gene3D" id="1.25.10.10">
    <property type="entry name" value="Leucine-rich Repeat Variant"/>
    <property type="match status" value="1"/>
</dbReference>
<feature type="compositionally biased region" description="Polar residues" evidence="5">
    <location>
        <begin position="105"/>
        <end position="119"/>
    </location>
</feature>
<feature type="region of interest" description="Disordered" evidence="5">
    <location>
        <begin position="1298"/>
        <end position="1327"/>
    </location>
</feature>
<evidence type="ECO:0000256" key="2">
    <source>
        <dbReference type="ARBA" id="ARBA00023034"/>
    </source>
</evidence>
<dbReference type="Pfam" id="PF04869">
    <property type="entry name" value="Uso1_p115_head"/>
    <property type="match status" value="1"/>
</dbReference>
<protein>
    <submittedName>
        <fullName evidence="8">Related to transport protein USO1</fullName>
    </submittedName>
</protein>
<dbReference type="GO" id="GO:0005783">
    <property type="term" value="C:endoplasmic reticulum"/>
    <property type="evidence" value="ECO:0007669"/>
    <property type="project" value="TreeGrafter"/>
</dbReference>
<feature type="compositionally biased region" description="Low complexity" evidence="5">
    <location>
        <begin position="1102"/>
        <end position="1113"/>
    </location>
</feature>
<feature type="domain" description="Vesicle tethering protein Uso1/P115-like head" evidence="6">
    <location>
        <begin position="469"/>
        <end position="738"/>
    </location>
</feature>
<evidence type="ECO:0000313" key="8">
    <source>
        <dbReference type="EMBL" id="SPO30867.1"/>
    </source>
</evidence>
<evidence type="ECO:0000259" key="6">
    <source>
        <dbReference type="Pfam" id="PF04869"/>
    </source>
</evidence>
<name>A0A5C3EM85_9BASI</name>
<gene>
    <name evidence="8" type="ORF">UTRI_05511_B</name>
</gene>
<dbReference type="GO" id="GO:0000139">
    <property type="term" value="C:Golgi membrane"/>
    <property type="evidence" value="ECO:0007669"/>
    <property type="project" value="InterPro"/>
</dbReference>
<feature type="region of interest" description="Disordered" evidence="5">
    <location>
        <begin position="779"/>
        <end position="810"/>
    </location>
</feature>
<proteinExistence type="predicted"/>
<dbReference type="GO" id="GO:0012507">
    <property type="term" value="C:ER to Golgi transport vesicle membrane"/>
    <property type="evidence" value="ECO:0007669"/>
    <property type="project" value="TreeGrafter"/>
</dbReference>
<dbReference type="GO" id="GO:0005795">
    <property type="term" value="C:Golgi stack"/>
    <property type="evidence" value="ECO:0007669"/>
    <property type="project" value="TreeGrafter"/>
</dbReference>
<reference evidence="8 9" key="1">
    <citation type="submission" date="2018-03" db="EMBL/GenBank/DDBJ databases">
        <authorList>
            <person name="Guldener U."/>
        </authorList>
    </citation>
    <scope>NUCLEOTIDE SEQUENCE [LARGE SCALE GENOMIC DNA]</scope>
    <source>
        <strain evidence="8 9">NBRC100155</strain>
    </source>
</reference>
<accession>A0A5C3EM85</accession>
<evidence type="ECO:0000256" key="3">
    <source>
        <dbReference type="ARBA" id="ARBA00023054"/>
    </source>
</evidence>
<evidence type="ECO:0000256" key="4">
    <source>
        <dbReference type="SAM" id="Coils"/>
    </source>
</evidence>
<dbReference type="InterPro" id="IPR011989">
    <property type="entry name" value="ARM-like"/>
</dbReference>
<dbReference type="FunFam" id="1.25.10.10:FF:000296">
    <property type="entry name" value="Related to transport protein USO1"/>
    <property type="match status" value="1"/>
</dbReference>
<organism evidence="8 9">
    <name type="scientific">Ustilago trichophora</name>
    <dbReference type="NCBI Taxonomy" id="86804"/>
    <lineage>
        <taxon>Eukaryota</taxon>
        <taxon>Fungi</taxon>
        <taxon>Dikarya</taxon>
        <taxon>Basidiomycota</taxon>
        <taxon>Ustilaginomycotina</taxon>
        <taxon>Ustilaginomycetes</taxon>
        <taxon>Ustilaginales</taxon>
        <taxon>Ustilaginaceae</taxon>
        <taxon>Ustilago</taxon>
    </lineage>
</organism>
<feature type="compositionally biased region" description="Acidic residues" evidence="5">
    <location>
        <begin position="1425"/>
        <end position="1438"/>
    </location>
</feature>
<feature type="compositionally biased region" description="Basic and acidic residues" evidence="5">
    <location>
        <begin position="413"/>
        <end position="428"/>
    </location>
</feature>
<dbReference type="SUPFAM" id="SSF48371">
    <property type="entry name" value="ARM repeat"/>
    <property type="match status" value="1"/>
</dbReference>
<dbReference type="GO" id="GO:0048211">
    <property type="term" value="P:Golgi vesicle docking"/>
    <property type="evidence" value="ECO:0007669"/>
    <property type="project" value="TreeGrafter"/>
</dbReference>
<evidence type="ECO:0000313" key="9">
    <source>
        <dbReference type="Proteomes" id="UP000324022"/>
    </source>
</evidence>
<dbReference type="InterPro" id="IPR006955">
    <property type="entry name" value="Uso1_p115_C"/>
</dbReference>
<dbReference type="OrthoDB" id="198977at2759"/>
<dbReference type="PANTHER" id="PTHR10013:SF0">
    <property type="entry name" value="GENERAL VESICULAR TRANSPORT FACTOR P115"/>
    <property type="match status" value="1"/>
</dbReference>
<dbReference type="InterPro" id="IPR016024">
    <property type="entry name" value="ARM-type_fold"/>
</dbReference>
<feature type="region of interest" description="Disordered" evidence="5">
    <location>
        <begin position="1063"/>
        <end position="1118"/>
    </location>
</feature>
<dbReference type="Pfam" id="PF04871">
    <property type="entry name" value="Uso1_p115_C"/>
    <property type="match status" value="1"/>
</dbReference>
<dbReference type="InterPro" id="IPR006953">
    <property type="entry name" value="Vesicle_Uso1_P115_head"/>
</dbReference>
<feature type="coiled-coil region" evidence="4">
    <location>
        <begin position="867"/>
        <end position="965"/>
    </location>
</feature>
<dbReference type="GO" id="GO:0048280">
    <property type="term" value="P:vesicle fusion with Golgi apparatus"/>
    <property type="evidence" value="ECO:0007669"/>
    <property type="project" value="InterPro"/>
</dbReference>
<dbReference type="PANTHER" id="PTHR10013">
    <property type="entry name" value="GENERAL VESICULAR TRANSPORT FACTOR P115"/>
    <property type="match status" value="1"/>
</dbReference>
<evidence type="ECO:0000259" key="7">
    <source>
        <dbReference type="Pfam" id="PF04871"/>
    </source>
</evidence>
<comment type="subcellular location">
    <subcellularLocation>
        <location evidence="1">Golgi apparatus</location>
    </subcellularLocation>
</comment>
<feature type="compositionally biased region" description="Basic and acidic residues" evidence="5">
    <location>
        <begin position="1083"/>
        <end position="1101"/>
    </location>
</feature>
<feature type="compositionally biased region" description="Basic and acidic residues" evidence="5">
    <location>
        <begin position="792"/>
        <end position="810"/>
    </location>
</feature>
<sequence length="1438" mass="156022">MLHGLNILRQQYSQLSKPGGGNQSAINTIQTLADRLLKADENQLSIEDRRAAVLALKGLSRDHNKAVGEHALPALLTSLQRDAKDEDIARALIECCITLCEVQSPDSAQGSGANQGQPQNKRKQQEQGPPPGLQHTDIFLQEPGPLHCLLPLLAPDRAFYTRFASLQLLGSLLRNRPHRVQDHVLVAPGGCGAILECLAEGAGSSAEIVRNEALLLLPHLVYGNADIQKLVAFEGAFEKLLDVCAAEGRIEGGVIVQDALEGLEALLRYNVSNQNYFRETLSIPMLAPLLFYPPGPSNNEFPSKHAEHEYARQLEAFCFQDWDQQKVNNAKIVLDIAGLLIGGQGEGRRANQGALLQCGMTKCLLDLALASTAPASLKAQALHVSASLMQASRANQDLLSTLLVQPVKVVHATKPDAGDGGPEGEHSQDPTYAAAAPVEPSFTRLEPRLASVCLVETAIGTSGAKGGLGLRGAAIACFRSYVADNMDARLAIINGMAPEADDKEDVSPAGKVLLEGIIQSPSTQATAEHADAYKHLVSAMLFSYLLRGSETAKAAARAVAINPDGSIIKHVRAEPEGDDSDDDDDAPSSLIQVIVGNLTLSERELADAVRKERASAMGATVSSTSYSAADWTRIMVGYLVLLSVWLHDSPLSVRDFLSESATLQAVIQPVAQSSGVDPLIQGLAAFLLGVAYEFDTDPGKVAVTRATMHPILQSRIGADQFAVRISRIEDDPRFREVTPDVLEKLILVEEQTEADELRAKQVAEAKAAAAAAAAAQAAAAQASSSDPNAAHNDAKKPEDKTKADEEAQDKDLEVNGLGHLSKRRRAGLWFDWAFVEFWRSNSTLIAKSITVDPTSSSAKEASLPAELLDAQRQVEALRDTVSKQTREIEVLEKRVEELTSSHAAQLSELNTELSAAKEALESHAPQLQAAQTELEQLKSSHAAALAEIQAKHDTLSEQLAQSQAREEEVNGKVLQLTSEMARISTGKPSQKEFAALQKANEELKKKHDDLVASSGGEGGEGKAVGSGAAMKDLLEARELASKRANEIDELQAKITALESAVANAGGSNSNETIFSAGEGNEEVQAKLDAALKEKSELEEKLASNNQQHSSASADLEKANEELTRLKALLEDKEKLETKVQELEKQISTQQQEGESAKGQQAQQVDVLHEEKAALEKKLEALEKVAEEKKELESKLKDLEKVSSEKKELEKKVTNLEKVSKDKAELEKKVKDLDKLNKDKAGLEKKLKDLEKVSSEKKELEKKVKDLDKLAKDKAELEKKVKDLEKVSKDKAELEKKLKALESSSAASSKDLETQLESLETSTKADKEKLERLSKVEAEKAGLEKKLSTLSNLEIEKKELEAKVKTLEAATTSKKNNNVDAKQLDKLKKEKEDIAKENEDLLVLLEELTQKRKKDKAKLREKGEEVSDDEDDDDDDDEE</sequence>
<keyword evidence="9" id="KW-1185">Reference proteome</keyword>
<dbReference type="EMBL" id="OOIN01000035">
    <property type="protein sequence ID" value="SPO30867.1"/>
    <property type="molecule type" value="Genomic_DNA"/>
</dbReference>
<feature type="domain" description="Uso1/p115-like vesicle tethering protein C-terminal" evidence="7">
    <location>
        <begin position="1308"/>
        <end position="1438"/>
    </location>
</feature>
<evidence type="ECO:0000256" key="1">
    <source>
        <dbReference type="ARBA" id="ARBA00004555"/>
    </source>
</evidence>
<feature type="region of interest" description="Disordered" evidence="5">
    <location>
        <begin position="105"/>
        <end position="137"/>
    </location>
</feature>
<feature type="region of interest" description="Disordered" evidence="5">
    <location>
        <begin position="1411"/>
        <end position="1438"/>
    </location>
</feature>